<comment type="caution">
    <text evidence="1">The sequence shown here is derived from an EMBL/GenBank/DDBJ whole genome shotgun (WGS) entry which is preliminary data.</text>
</comment>
<dbReference type="Proteomes" id="UP000053447">
    <property type="component" value="Unassembled WGS sequence"/>
</dbReference>
<evidence type="ECO:0000313" key="2">
    <source>
        <dbReference type="Proteomes" id="UP000053447"/>
    </source>
</evidence>
<evidence type="ECO:0000313" key="1">
    <source>
        <dbReference type="EMBL" id="KTW28616.1"/>
    </source>
</evidence>
<name>A0A0W4ZJU3_PNEJ7</name>
<keyword evidence="2" id="KW-1185">Reference proteome</keyword>
<sequence>MIFGYYIYKPLFSYRRSVHYFTLNSISIGDGYAPENHIKPYKDALILESTIYGLIKLFNYISGLVNIDVGKTKYICNNHAVSN</sequence>
<proteinExistence type="predicted"/>
<dbReference type="EMBL" id="LFWA01000011">
    <property type="protein sequence ID" value="KTW28616.1"/>
    <property type="molecule type" value="Genomic_DNA"/>
</dbReference>
<dbReference type="VEuPathDB" id="FungiDB:T551_02466"/>
<dbReference type="AlphaFoldDB" id="A0A0W4ZJU3"/>
<gene>
    <name evidence="1" type="ORF">T551_02466</name>
</gene>
<dbReference type="GeneID" id="28940984"/>
<organism evidence="1 2">
    <name type="scientific">Pneumocystis jirovecii (strain RU7)</name>
    <name type="common">Human pneumocystis pneumonia agent</name>
    <dbReference type="NCBI Taxonomy" id="1408657"/>
    <lineage>
        <taxon>Eukaryota</taxon>
        <taxon>Fungi</taxon>
        <taxon>Dikarya</taxon>
        <taxon>Ascomycota</taxon>
        <taxon>Taphrinomycotina</taxon>
        <taxon>Pneumocystomycetes</taxon>
        <taxon>Pneumocystaceae</taxon>
        <taxon>Pneumocystis</taxon>
    </lineage>
</organism>
<accession>A0A0W4ZJU3</accession>
<protein>
    <submittedName>
        <fullName evidence="1">Uncharacterized protein</fullName>
    </submittedName>
</protein>
<dbReference type="RefSeq" id="XP_018228951.1">
    <property type="nucleotide sequence ID" value="XM_018374729.1"/>
</dbReference>
<reference evidence="2" key="1">
    <citation type="journal article" date="2016" name="Nat. Commun.">
        <title>Genome analysis of three Pneumocystis species reveals adaptation mechanisms to life exclusively in mammalian hosts.</title>
        <authorList>
            <person name="Ma L."/>
            <person name="Chen Z."/>
            <person name="Huang D.W."/>
            <person name="Kutty G."/>
            <person name="Ishihara M."/>
            <person name="Wang H."/>
            <person name="Abouelleil A."/>
            <person name="Bishop L."/>
            <person name="Davey E."/>
            <person name="Deng R."/>
            <person name="Deng X."/>
            <person name="Fan L."/>
            <person name="Fantoni G."/>
            <person name="Fitzgerald M."/>
            <person name="Gogineni E."/>
            <person name="Goldberg J.M."/>
            <person name="Handley G."/>
            <person name="Hu X."/>
            <person name="Huber C."/>
            <person name="Jiao X."/>
            <person name="Jones K."/>
            <person name="Levin J.Z."/>
            <person name="Liu Y."/>
            <person name="Macdonald P."/>
            <person name="Melnikov A."/>
            <person name="Raley C."/>
            <person name="Sassi M."/>
            <person name="Sherman B.T."/>
            <person name="Song X."/>
            <person name="Sykes S."/>
            <person name="Tran B."/>
            <person name="Walsh L."/>
            <person name="Xia Y."/>
            <person name="Yang J."/>
            <person name="Young S."/>
            <person name="Zeng Q."/>
            <person name="Zheng X."/>
            <person name="Stephens R."/>
            <person name="Nusbaum C."/>
            <person name="Birren B.W."/>
            <person name="Azadi P."/>
            <person name="Lempicki R.A."/>
            <person name="Cuomo C.A."/>
            <person name="Kovacs J.A."/>
        </authorList>
    </citation>
    <scope>NUCLEOTIDE SEQUENCE [LARGE SCALE GENOMIC DNA]</scope>
    <source>
        <strain evidence="2">RU7</strain>
    </source>
</reference>